<sequence>MVRNKWVMILAGVLLLQVLLVAVSGWKTNALAARPANEALLSFETAQIDHIVVKDAEGNSAELRKTADQWQLPTLENAQADAAKITAVLDKLHGLKRGLPVATSGADFKRFKVEDSGFERQVQLLQGDTVKAALLLGNGAGASRSYTRLPDDKVVYSTSIGTYELPGKAESWKKPEPPPPPKAEEQAGDKPVGASPPPPSATPPAGTPPQ</sequence>
<proteinExistence type="predicted"/>
<dbReference type="EMBL" id="FNQP01000035">
    <property type="protein sequence ID" value="SEB09969.1"/>
    <property type="molecule type" value="Genomic_DNA"/>
</dbReference>
<dbReference type="Proteomes" id="UP000199397">
    <property type="component" value="Unassembled WGS sequence"/>
</dbReference>
<dbReference type="STRING" id="525918.SAMN05660964_03538"/>
<feature type="compositionally biased region" description="Pro residues" evidence="1">
    <location>
        <begin position="194"/>
        <end position="210"/>
    </location>
</feature>
<accession>A0A1H4GK10</accession>
<feature type="region of interest" description="Disordered" evidence="1">
    <location>
        <begin position="165"/>
        <end position="210"/>
    </location>
</feature>
<organism evidence="3 4">
    <name type="scientific">Thiothrix caldifontis</name>
    <dbReference type="NCBI Taxonomy" id="525918"/>
    <lineage>
        <taxon>Bacteria</taxon>
        <taxon>Pseudomonadati</taxon>
        <taxon>Pseudomonadota</taxon>
        <taxon>Gammaproteobacteria</taxon>
        <taxon>Thiotrichales</taxon>
        <taxon>Thiotrichaceae</taxon>
        <taxon>Thiothrix</taxon>
    </lineage>
</organism>
<dbReference type="Pfam" id="PF14238">
    <property type="entry name" value="DUF4340"/>
    <property type="match status" value="1"/>
</dbReference>
<evidence type="ECO:0000313" key="4">
    <source>
        <dbReference type="Proteomes" id="UP000199397"/>
    </source>
</evidence>
<feature type="domain" description="DUF4340" evidence="2">
    <location>
        <begin position="70"/>
        <end position="174"/>
    </location>
</feature>
<gene>
    <name evidence="3" type="ORF">SAMN05660964_03538</name>
</gene>
<evidence type="ECO:0000256" key="1">
    <source>
        <dbReference type="SAM" id="MobiDB-lite"/>
    </source>
</evidence>
<protein>
    <recommendedName>
        <fullName evidence="2">DUF4340 domain-containing protein</fullName>
    </recommendedName>
</protein>
<keyword evidence="4" id="KW-1185">Reference proteome</keyword>
<dbReference type="RefSeq" id="WP_093070779.1">
    <property type="nucleotide sequence ID" value="NZ_FNQP01000035.1"/>
</dbReference>
<reference evidence="3 4" key="1">
    <citation type="submission" date="2016-10" db="EMBL/GenBank/DDBJ databases">
        <authorList>
            <person name="de Groot N.N."/>
        </authorList>
    </citation>
    <scope>NUCLEOTIDE SEQUENCE [LARGE SCALE GENOMIC DNA]</scope>
    <source>
        <strain evidence="3 4">DSM 21228</strain>
    </source>
</reference>
<evidence type="ECO:0000313" key="3">
    <source>
        <dbReference type="EMBL" id="SEB09969.1"/>
    </source>
</evidence>
<dbReference type="InterPro" id="IPR025641">
    <property type="entry name" value="DUF4340"/>
</dbReference>
<dbReference type="AlphaFoldDB" id="A0A1H4GK10"/>
<dbReference type="OrthoDB" id="5431982at2"/>
<name>A0A1H4GK10_9GAMM</name>
<feature type="compositionally biased region" description="Basic and acidic residues" evidence="1">
    <location>
        <begin position="170"/>
        <end position="188"/>
    </location>
</feature>
<evidence type="ECO:0000259" key="2">
    <source>
        <dbReference type="Pfam" id="PF14238"/>
    </source>
</evidence>